<dbReference type="InterPro" id="IPR036388">
    <property type="entry name" value="WH-like_DNA-bd_sf"/>
</dbReference>
<dbReference type="PANTHER" id="PTHR10015">
    <property type="entry name" value="HEAT SHOCK TRANSCRIPTION FACTOR"/>
    <property type="match status" value="1"/>
</dbReference>
<sequence>MMLAYNENHYDQYAPNRQPNFLQKLYDFLALEPHPCPDVIYWAADSKQLVIAQPDRLVKEVLPRLFKHDKLSSFGRQLNIYGFARVFPGRQFKDAHGRVLDASVWAHPTLHRLSNPNEIAGIKRRAAPKLFRTRRLANGQVVRSRAGPDVERRFREVKEGMAEERRVRNGWGGIGVGTGAGSVVEDHSAPGMGIGDGREFGRNLSVGGQHESGSEIRWQEIELDAEGWALETGRRGSNLSLDIGSASRTEGYAQQTSPVQATPHTARYEVRNHLTDIVEGVESHDITPAYFGSMNWDVLSPPALQLIGQGQPDPGHSQAITGVGHPLTPTTAREYQSCPASIHSSPVPHAAVPQTTTGDGNDSLTSWFGAPRTAPTLIPQLGSWDRYTSAHAPRIAAPAAASPFDKVHAQVSPPSLTWLQAPLTVPPNEDVFGPKWTSDDQFTQDFTDPQHHQDSMAIYPYSGAAVHPERASSKLLDMVNPFSDAGKGSISSGGLSMVAPKMDTAEGYEAEAGPRGGDALAPPPRQAEEFTGGTSASAQGAVMTVQELLRRQSDLGPGSVGQLKPSFAFDSGQVGNETPPFIPIVTPNMGLGLVGGGAAYTDRNWF</sequence>
<keyword evidence="4" id="KW-0539">Nucleus</keyword>
<keyword evidence="3" id="KW-0238">DNA-binding</keyword>
<dbReference type="OrthoDB" id="60033at2759"/>
<dbReference type="Proteomes" id="UP000279259">
    <property type="component" value="Unassembled WGS sequence"/>
</dbReference>
<comment type="subcellular location">
    <subcellularLocation>
        <location evidence="1">Nucleus</location>
    </subcellularLocation>
</comment>
<feature type="domain" description="HSF-type DNA-binding" evidence="6">
    <location>
        <begin position="17"/>
        <end position="125"/>
    </location>
</feature>
<dbReference type="SMART" id="SM00415">
    <property type="entry name" value="HSF"/>
    <property type="match status" value="1"/>
</dbReference>
<organism evidence="7 8">
    <name type="scientific">Saitozyma podzolica</name>
    <dbReference type="NCBI Taxonomy" id="1890683"/>
    <lineage>
        <taxon>Eukaryota</taxon>
        <taxon>Fungi</taxon>
        <taxon>Dikarya</taxon>
        <taxon>Basidiomycota</taxon>
        <taxon>Agaricomycotina</taxon>
        <taxon>Tremellomycetes</taxon>
        <taxon>Tremellales</taxon>
        <taxon>Trimorphomycetaceae</taxon>
        <taxon>Saitozyma</taxon>
    </lineage>
</organism>
<keyword evidence="8" id="KW-1185">Reference proteome</keyword>
<dbReference type="Gene3D" id="1.10.10.10">
    <property type="entry name" value="Winged helix-like DNA-binding domain superfamily/Winged helix DNA-binding domain"/>
    <property type="match status" value="1"/>
</dbReference>
<evidence type="ECO:0000256" key="3">
    <source>
        <dbReference type="ARBA" id="ARBA00023125"/>
    </source>
</evidence>
<reference evidence="7 8" key="1">
    <citation type="submission" date="2018-11" db="EMBL/GenBank/DDBJ databases">
        <title>Genome sequence of Saitozyma podzolica DSM 27192.</title>
        <authorList>
            <person name="Aliyu H."/>
            <person name="Gorte O."/>
            <person name="Ochsenreither K."/>
        </authorList>
    </citation>
    <scope>NUCLEOTIDE SEQUENCE [LARGE SCALE GENOMIC DNA]</scope>
    <source>
        <strain evidence="7 8">DSM 27192</strain>
    </source>
</reference>
<dbReference type="InterPro" id="IPR000232">
    <property type="entry name" value="HSF_DNA-bd"/>
</dbReference>
<dbReference type="Pfam" id="PF00447">
    <property type="entry name" value="HSF_DNA-bind"/>
    <property type="match status" value="1"/>
</dbReference>
<evidence type="ECO:0000259" key="6">
    <source>
        <dbReference type="SMART" id="SM00415"/>
    </source>
</evidence>
<accession>A0A427XYE5</accession>
<dbReference type="EMBL" id="RSCD01000023">
    <property type="protein sequence ID" value="RSH83817.1"/>
    <property type="molecule type" value="Genomic_DNA"/>
</dbReference>
<dbReference type="STRING" id="1890683.A0A427XYE5"/>
<dbReference type="PANTHER" id="PTHR10015:SF427">
    <property type="entry name" value="HEAT SHOCK FACTOR PROTEIN"/>
    <property type="match status" value="1"/>
</dbReference>
<proteinExistence type="inferred from homology"/>
<comment type="similarity">
    <text evidence="2 5">Belongs to the HSF family.</text>
</comment>
<protein>
    <recommendedName>
        <fullName evidence="6">HSF-type DNA-binding domain-containing protein</fullName>
    </recommendedName>
</protein>
<gene>
    <name evidence="7" type="ORF">EHS25_005432</name>
</gene>
<dbReference type="GO" id="GO:0043565">
    <property type="term" value="F:sequence-specific DNA binding"/>
    <property type="evidence" value="ECO:0007669"/>
    <property type="project" value="InterPro"/>
</dbReference>
<evidence type="ECO:0000313" key="8">
    <source>
        <dbReference type="Proteomes" id="UP000279259"/>
    </source>
</evidence>
<evidence type="ECO:0000256" key="2">
    <source>
        <dbReference type="ARBA" id="ARBA00006403"/>
    </source>
</evidence>
<dbReference type="AlphaFoldDB" id="A0A427XYE5"/>
<evidence type="ECO:0000256" key="1">
    <source>
        <dbReference type="ARBA" id="ARBA00004123"/>
    </source>
</evidence>
<dbReference type="GO" id="GO:0003700">
    <property type="term" value="F:DNA-binding transcription factor activity"/>
    <property type="evidence" value="ECO:0007669"/>
    <property type="project" value="InterPro"/>
</dbReference>
<evidence type="ECO:0000256" key="5">
    <source>
        <dbReference type="RuleBase" id="RU004020"/>
    </source>
</evidence>
<dbReference type="GO" id="GO:0005634">
    <property type="term" value="C:nucleus"/>
    <property type="evidence" value="ECO:0007669"/>
    <property type="project" value="UniProtKB-SubCell"/>
</dbReference>
<comment type="caution">
    <text evidence="7">The sequence shown here is derived from an EMBL/GenBank/DDBJ whole genome shotgun (WGS) entry which is preliminary data.</text>
</comment>
<dbReference type="SUPFAM" id="SSF46785">
    <property type="entry name" value="Winged helix' DNA-binding domain"/>
    <property type="match status" value="1"/>
</dbReference>
<evidence type="ECO:0000313" key="7">
    <source>
        <dbReference type="EMBL" id="RSH83817.1"/>
    </source>
</evidence>
<name>A0A427XYE5_9TREE</name>
<dbReference type="InterPro" id="IPR036390">
    <property type="entry name" value="WH_DNA-bd_sf"/>
</dbReference>
<evidence type="ECO:0000256" key="4">
    <source>
        <dbReference type="ARBA" id="ARBA00023242"/>
    </source>
</evidence>